<comment type="caution">
    <text evidence="2">The sequence shown here is derived from an EMBL/GenBank/DDBJ whole genome shotgun (WGS) entry which is preliminary data.</text>
</comment>
<organism evidence="2 3">
    <name type="scientific">Pseudonocardia zijingensis</name>
    <dbReference type="NCBI Taxonomy" id="153376"/>
    <lineage>
        <taxon>Bacteria</taxon>
        <taxon>Bacillati</taxon>
        <taxon>Actinomycetota</taxon>
        <taxon>Actinomycetes</taxon>
        <taxon>Pseudonocardiales</taxon>
        <taxon>Pseudonocardiaceae</taxon>
        <taxon>Pseudonocardia</taxon>
    </lineage>
</organism>
<keyword evidence="3" id="KW-1185">Reference proteome</keyword>
<feature type="region of interest" description="Disordered" evidence="1">
    <location>
        <begin position="260"/>
        <end position="295"/>
    </location>
</feature>
<evidence type="ECO:0000313" key="3">
    <source>
        <dbReference type="Proteomes" id="UP001499967"/>
    </source>
</evidence>
<accession>A0ABN1QED2</accession>
<feature type="compositionally biased region" description="Basic and acidic residues" evidence="1">
    <location>
        <begin position="1"/>
        <end position="10"/>
    </location>
</feature>
<evidence type="ECO:0000256" key="1">
    <source>
        <dbReference type="SAM" id="MobiDB-lite"/>
    </source>
</evidence>
<feature type="compositionally biased region" description="Low complexity" evidence="1">
    <location>
        <begin position="280"/>
        <end position="295"/>
    </location>
</feature>
<dbReference type="Gene3D" id="3.40.960.10">
    <property type="entry name" value="VSR Endonuclease"/>
    <property type="match status" value="1"/>
</dbReference>
<proteinExistence type="predicted"/>
<gene>
    <name evidence="2" type="ORF">GCM10009559_37050</name>
</gene>
<feature type="region of interest" description="Disordered" evidence="1">
    <location>
        <begin position="1"/>
        <end position="32"/>
    </location>
</feature>
<name>A0ABN1QED2_9PSEU</name>
<dbReference type="SUPFAM" id="SSF52980">
    <property type="entry name" value="Restriction endonuclease-like"/>
    <property type="match status" value="1"/>
</dbReference>
<dbReference type="EMBL" id="BAAAHP010000104">
    <property type="protein sequence ID" value="GAA0941502.1"/>
    <property type="molecule type" value="Genomic_DNA"/>
</dbReference>
<dbReference type="InterPro" id="IPR011335">
    <property type="entry name" value="Restrct_endonuc-II-like"/>
</dbReference>
<evidence type="ECO:0000313" key="2">
    <source>
        <dbReference type="EMBL" id="GAA0941502.1"/>
    </source>
</evidence>
<sequence>MARGVHRELPPQRGRTRSAAPARGSRARDGREVPACLHTAAELHGFGVLDDATTHVAVRPDEACIRRADLWPHQLALAEDDLARLRCGTLATNPDRTAVDLARTLPRIDVLPVLDAALGAGVCTTESPAAELERHARLRGVRQARELVPPANGAPESPQESRLRLRCHDAGLPPPTVQFPVFDARGRARRFVDLAWEEVEVGLEYDGEEGHTGQRALRSDRRRHNYLQDEGWAMFYATDLDVYRDFADLMRKVGAAIRRRAATGRPGRHRRTSSSRGLRAEAGTSTATCSATTAP</sequence>
<evidence type="ECO:0008006" key="4">
    <source>
        <dbReference type="Google" id="ProtNLM"/>
    </source>
</evidence>
<dbReference type="Proteomes" id="UP001499967">
    <property type="component" value="Unassembled WGS sequence"/>
</dbReference>
<protein>
    <recommendedName>
        <fullName evidence="4">DUF559 domain-containing protein</fullName>
    </recommendedName>
</protein>
<reference evidence="2 3" key="1">
    <citation type="journal article" date="2019" name="Int. J. Syst. Evol. Microbiol.">
        <title>The Global Catalogue of Microorganisms (GCM) 10K type strain sequencing project: providing services to taxonomists for standard genome sequencing and annotation.</title>
        <authorList>
            <consortium name="The Broad Institute Genomics Platform"/>
            <consortium name="The Broad Institute Genome Sequencing Center for Infectious Disease"/>
            <person name="Wu L."/>
            <person name="Ma J."/>
        </authorList>
    </citation>
    <scope>NUCLEOTIDE SEQUENCE [LARGE SCALE GENOMIC DNA]</scope>
    <source>
        <strain evidence="2 3">JCM 11117</strain>
    </source>
</reference>
<feature type="compositionally biased region" description="Basic residues" evidence="1">
    <location>
        <begin position="260"/>
        <end position="273"/>
    </location>
</feature>